<accession>A0A1X0QGL5</accession>
<gene>
    <name evidence="1" type="ORF">A0H76_1886</name>
</gene>
<organism evidence="1 2">
    <name type="scientific">Hepatospora eriocheir</name>
    <dbReference type="NCBI Taxonomy" id="1081669"/>
    <lineage>
        <taxon>Eukaryota</taxon>
        <taxon>Fungi</taxon>
        <taxon>Fungi incertae sedis</taxon>
        <taxon>Microsporidia</taxon>
        <taxon>Hepatosporidae</taxon>
        <taxon>Hepatospora</taxon>
    </lineage>
</organism>
<reference evidence="1 2" key="1">
    <citation type="journal article" date="2017" name="Environ. Microbiol.">
        <title>Decay of the glycolytic pathway and adaptation to intranuclear parasitism within Enterocytozoonidae microsporidia.</title>
        <authorList>
            <person name="Wiredu Boakye D."/>
            <person name="Jaroenlak P."/>
            <person name="Prachumwat A."/>
            <person name="Williams T.A."/>
            <person name="Bateman K.S."/>
            <person name="Itsathitphaisarn O."/>
            <person name="Sritunyalucksana K."/>
            <person name="Paszkiewicz K.H."/>
            <person name="Moore K.A."/>
            <person name="Stentiford G.D."/>
            <person name="Williams B.A."/>
        </authorList>
    </citation>
    <scope>NUCLEOTIDE SEQUENCE [LARGE SCALE GENOMIC DNA]</scope>
    <source>
        <strain evidence="2">canceri</strain>
    </source>
</reference>
<comment type="caution">
    <text evidence="1">The sequence shown here is derived from an EMBL/GenBank/DDBJ whole genome shotgun (WGS) entry which is preliminary data.</text>
</comment>
<evidence type="ECO:0000313" key="2">
    <source>
        <dbReference type="Proteomes" id="UP000192501"/>
    </source>
</evidence>
<name>A0A1X0QGL5_9MICR</name>
<dbReference type="AlphaFoldDB" id="A0A1X0QGL5"/>
<sequence length="100" mass="11586">METKPYTKNGDGVVFGCCNRSCNDFSGYVSIYNESQLLGFTISLRSILLIACKWFNNHTHVQIDTEINIRKKSIIKTVDLLRNQYLKYEIKKVIYLGEMV</sequence>
<evidence type="ECO:0000313" key="1">
    <source>
        <dbReference type="EMBL" id="ORD98815.1"/>
    </source>
</evidence>
<dbReference type="EMBL" id="LTAI01000429">
    <property type="protein sequence ID" value="ORD98815.1"/>
    <property type="molecule type" value="Genomic_DNA"/>
</dbReference>
<dbReference type="VEuPathDB" id="MicrosporidiaDB:HERIO_2153"/>
<proteinExistence type="predicted"/>
<protein>
    <submittedName>
        <fullName evidence="1">Uncharacterized protein</fullName>
    </submittedName>
</protein>
<dbReference type="Proteomes" id="UP000192501">
    <property type="component" value="Unassembled WGS sequence"/>
</dbReference>
<dbReference type="VEuPathDB" id="MicrosporidiaDB:A0H76_1886"/>